<dbReference type="Proteomes" id="UP000005666">
    <property type="component" value="Chromosome 7"/>
</dbReference>
<name>G8BVC5_TETPH</name>
<dbReference type="GeneID" id="11533685"/>
<dbReference type="EMBL" id="HE612862">
    <property type="protein sequence ID" value="CCE63853.1"/>
    <property type="molecule type" value="Genomic_DNA"/>
</dbReference>
<reference evidence="3 4" key="1">
    <citation type="journal article" date="2011" name="Proc. Natl. Acad. Sci. U.S.A.">
        <title>Evolutionary erosion of yeast sex chromosomes by mating-type switching accidents.</title>
        <authorList>
            <person name="Gordon J.L."/>
            <person name="Armisen D."/>
            <person name="Proux-Wera E."/>
            <person name="Oheigeartaigh S.S."/>
            <person name="Byrne K.P."/>
            <person name="Wolfe K.H."/>
        </authorList>
    </citation>
    <scope>NUCLEOTIDE SEQUENCE [LARGE SCALE GENOMIC DNA]</scope>
    <source>
        <strain evidence="4">ATCC 24235 / CBS 4417 / NBRC 1672 / NRRL Y-8282 / UCD 70-5</strain>
    </source>
</reference>
<evidence type="ECO:0000313" key="3">
    <source>
        <dbReference type="EMBL" id="CCE63853.1"/>
    </source>
</evidence>
<evidence type="ECO:0000313" key="4">
    <source>
        <dbReference type="Proteomes" id="UP000005666"/>
    </source>
</evidence>
<protein>
    <submittedName>
        <fullName evidence="3">Uncharacterized protein</fullName>
    </submittedName>
</protein>
<gene>
    <name evidence="3" type="primary">TPHA0G00115</name>
    <name evidence="3" type="ordered locus">TPHA_0G00115</name>
</gene>
<feature type="signal peptide" evidence="2">
    <location>
        <begin position="1"/>
        <end position="18"/>
    </location>
</feature>
<keyword evidence="1" id="KW-0812">Transmembrane</keyword>
<evidence type="ECO:0000256" key="2">
    <source>
        <dbReference type="SAM" id="SignalP"/>
    </source>
</evidence>
<keyword evidence="1" id="KW-1133">Transmembrane helix</keyword>
<feature type="chain" id="PRO_5003508561" evidence="2">
    <location>
        <begin position="19"/>
        <end position="160"/>
    </location>
</feature>
<dbReference type="HOGENOM" id="CLU_1653322_0_0_1"/>
<keyword evidence="2" id="KW-0732">Signal</keyword>
<dbReference type="eggNOG" id="ENOG502SXIQ">
    <property type="taxonomic scope" value="Eukaryota"/>
</dbReference>
<dbReference type="RefSeq" id="XP_003686287.1">
    <property type="nucleotide sequence ID" value="XM_003686239.1"/>
</dbReference>
<sequence>MQLLSFLLFLNYFEQIFAGTSDVDAGSYDQVEEPFGNVDLSVTDNKGLYRAALYGAFSYSATNAAIDWLAVCRQCKDENKIPKVDCLTALRSTARTISIGVFGVAAWANGALKRDAEYQGAMTWGNIVKIVITPLLILVWLITLKKHTRTPNMSSSTTKN</sequence>
<dbReference type="KEGG" id="tpf:TPHA_0G00115"/>
<organism evidence="3 4">
    <name type="scientific">Tetrapisispora phaffii (strain ATCC 24235 / CBS 4417 / NBRC 1672 / NRRL Y-8282 / UCD 70-5)</name>
    <name type="common">Yeast</name>
    <name type="synonym">Fabospora phaffii</name>
    <dbReference type="NCBI Taxonomy" id="1071381"/>
    <lineage>
        <taxon>Eukaryota</taxon>
        <taxon>Fungi</taxon>
        <taxon>Dikarya</taxon>
        <taxon>Ascomycota</taxon>
        <taxon>Saccharomycotina</taxon>
        <taxon>Saccharomycetes</taxon>
        <taxon>Saccharomycetales</taxon>
        <taxon>Saccharomycetaceae</taxon>
        <taxon>Tetrapisispora</taxon>
    </lineage>
</organism>
<keyword evidence="4" id="KW-1185">Reference proteome</keyword>
<dbReference type="AlphaFoldDB" id="G8BVC5"/>
<feature type="transmembrane region" description="Helical" evidence="1">
    <location>
        <begin position="124"/>
        <end position="144"/>
    </location>
</feature>
<evidence type="ECO:0000256" key="1">
    <source>
        <dbReference type="SAM" id="Phobius"/>
    </source>
</evidence>
<proteinExistence type="predicted"/>
<keyword evidence="1" id="KW-0472">Membrane</keyword>
<accession>G8BVC5</accession>